<comment type="caution">
    <text evidence="1">The sequence shown here is derived from an EMBL/GenBank/DDBJ whole genome shotgun (WGS) entry which is preliminary data.</text>
</comment>
<evidence type="ECO:0000313" key="2">
    <source>
        <dbReference type="Proteomes" id="UP000237000"/>
    </source>
</evidence>
<organism evidence="1 2">
    <name type="scientific">Trema orientale</name>
    <name type="common">Charcoal tree</name>
    <name type="synonym">Celtis orientalis</name>
    <dbReference type="NCBI Taxonomy" id="63057"/>
    <lineage>
        <taxon>Eukaryota</taxon>
        <taxon>Viridiplantae</taxon>
        <taxon>Streptophyta</taxon>
        <taxon>Embryophyta</taxon>
        <taxon>Tracheophyta</taxon>
        <taxon>Spermatophyta</taxon>
        <taxon>Magnoliopsida</taxon>
        <taxon>eudicotyledons</taxon>
        <taxon>Gunneridae</taxon>
        <taxon>Pentapetalae</taxon>
        <taxon>rosids</taxon>
        <taxon>fabids</taxon>
        <taxon>Rosales</taxon>
        <taxon>Cannabaceae</taxon>
        <taxon>Trema</taxon>
    </lineage>
</organism>
<evidence type="ECO:0000313" key="1">
    <source>
        <dbReference type="EMBL" id="PON91385.1"/>
    </source>
</evidence>
<gene>
    <name evidence="1" type="ORF">TorRG33x02_129480</name>
</gene>
<protein>
    <submittedName>
        <fullName evidence="1">Uncharacterized protein</fullName>
    </submittedName>
</protein>
<sequence>MSSALGTLVSGFHMFIQLPAVPDIFPMPLPLTLPPRFRPELLLLTSNTQDNVDQDETDLGS</sequence>
<accession>A0A2P5F0T4</accession>
<dbReference type="AlphaFoldDB" id="A0A2P5F0T4"/>
<dbReference type="Proteomes" id="UP000237000">
    <property type="component" value="Unassembled WGS sequence"/>
</dbReference>
<name>A0A2P5F0T4_TREOI</name>
<dbReference type="EMBL" id="JXTC01000075">
    <property type="protein sequence ID" value="PON91385.1"/>
    <property type="molecule type" value="Genomic_DNA"/>
</dbReference>
<dbReference type="InParanoid" id="A0A2P5F0T4"/>
<proteinExistence type="predicted"/>
<reference evidence="2" key="1">
    <citation type="submission" date="2016-06" db="EMBL/GenBank/DDBJ databases">
        <title>Parallel loss of symbiosis genes in relatives of nitrogen-fixing non-legume Parasponia.</title>
        <authorList>
            <person name="Van Velzen R."/>
            <person name="Holmer R."/>
            <person name="Bu F."/>
            <person name="Rutten L."/>
            <person name="Van Zeijl A."/>
            <person name="Liu W."/>
            <person name="Santuari L."/>
            <person name="Cao Q."/>
            <person name="Sharma T."/>
            <person name="Shen D."/>
            <person name="Roswanjaya Y."/>
            <person name="Wardhani T."/>
            <person name="Kalhor M.S."/>
            <person name="Jansen J."/>
            <person name="Van den Hoogen J."/>
            <person name="Gungor B."/>
            <person name="Hartog M."/>
            <person name="Hontelez J."/>
            <person name="Verver J."/>
            <person name="Yang W.-C."/>
            <person name="Schijlen E."/>
            <person name="Repin R."/>
            <person name="Schilthuizen M."/>
            <person name="Schranz E."/>
            <person name="Heidstra R."/>
            <person name="Miyata K."/>
            <person name="Fedorova E."/>
            <person name="Kohlen W."/>
            <person name="Bisseling T."/>
            <person name="Smit S."/>
            <person name="Geurts R."/>
        </authorList>
    </citation>
    <scope>NUCLEOTIDE SEQUENCE [LARGE SCALE GENOMIC DNA]</scope>
    <source>
        <strain evidence="2">cv. RG33-2</strain>
    </source>
</reference>
<keyword evidence="2" id="KW-1185">Reference proteome</keyword>